<evidence type="ECO:0000313" key="13">
    <source>
        <dbReference type="EMBL" id="AGX88442.1"/>
    </source>
</evidence>
<dbReference type="SMART" id="SM00387">
    <property type="entry name" value="HATPase_c"/>
    <property type="match status" value="1"/>
</dbReference>
<dbReference type="Gene3D" id="3.30.565.10">
    <property type="entry name" value="Histidine kinase-like ATPase, C-terminal domain"/>
    <property type="match status" value="1"/>
</dbReference>
<dbReference type="KEGG" id="cbx:Cenrod_2383"/>
<keyword evidence="10" id="KW-1133">Transmembrane helix</keyword>
<name>U5NAM3_9BURK</name>
<dbReference type="GO" id="GO:0005886">
    <property type="term" value="C:plasma membrane"/>
    <property type="evidence" value="ECO:0007669"/>
    <property type="project" value="UniProtKB-SubCell"/>
</dbReference>
<evidence type="ECO:0000256" key="5">
    <source>
        <dbReference type="ARBA" id="ARBA00022553"/>
    </source>
</evidence>
<dbReference type="OrthoDB" id="9804645at2"/>
<dbReference type="InterPro" id="IPR004358">
    <property type="entry name" value="Sig_transdc_His_kin-like_C"/>
</dbReference>
<comment type="subcellular location">
    <subcellularLocation>
        <location evidence="2">Cell membrane</location>
        <topology evidence="2">Multi-pass membrane protein</topology>
    </subcellularLocation>
</comment>
<dbReference type="GO" id="GO:0000155">
    <property type="term" value="F:phosphorelay sensor kinase activity"/>
    <property type="evidence" value="ECO:0007669"/>
    <property type="project" value="InterPro"/>
</dbReference>
<evidence type="ECO:0000256" key="2">
    <source>
        <dbReference type="ARBA" id="ARBA00004651"/>
    </source>
</evidence>
<dbReference type="InterPro" id="IPR050980">
    <property type="entry name" value="2C_sensor_his_kinase"/>
</dbReference>
<dbReference type="PROSITE" id="PS50885">
    <property type="entry name" value="HAMP"/>
    <property type="match status" value="1"/>
</dbReference>
<evidence type="ECO:0000256" key="4">
    <source>
        <dbReference type="ARBA" id="ARBA00022475"/>
    </source>
</evidence>
<dbReference type="PANTHER" id="PTHR44936">
    <property type="entry name" value="SENSOR PROTEIN CREC"/>
    <property type="match status" value="1"/>
</dbReference>
<evidence type="ECO:0000256" key="6">
    <source>
        <dbReference type="ARBA" id="ARBA00022679"/>
    </source>
</evidence>
<feature type="transmembrane region" description="Helical" evidence="10">
    <location>
        <begin position="12"/>
        <end position="36"/>
    </location>
</feature>
<dbReference type="InterPro" id="IPR003594">
    <property type="entry name" value="HATPase_dom"/>
</dbReference>
<dbReference type="EC" id="2.7.13.3" evidence="3"/>
<evidence type="ECO:0000259" key="11">
    <source>
        <dbReference type="PROSITE" id="PS50109"/>
    </source>
</evidence>
<reference evidence="13 14" key="1">
    <citation type="journal article" date="2013" name="Genome Biol.">
        <title>Genomic analysis reveals key aspects of prokaryotic symbiosis in the phototrophic consortium "Chlorochromatium aggregatum".</title>
        <authorList>
            <person name="Liu Z."/>
            <person name="Muller J."/>
            <person name="Li T."/>
            <person name="Alvey R.M."/>
            <person name="Vogl K."/>
            <person name="Frigaard N.U."/>
            <person name="Rockwell N.C."/>
            <person name="Boyd E.S."/>
            <person name="Tomsho L.P."/>
            <person name="Schuster S.C."/>
            <person name="Henke P."/>
            <person name="Rohde M."/>
            <person name="Overmann J."/>
            <person name="Bryant D.A."/>
        </authorList>
    </citation>
    <scope>NUCLEOTIDE SEQUENCE [LARGE SCALE GENOMIC DNA]</scope>
    <source>
        <strain evidence="13">CR</strain>
    </source>
</reference>
<keyword evidence="14" id="KW-1185">Reference proteome</keyword>
<dbReference type="CDD" id="cd00082">
    <property type="entry name" value="HisKA"/>
    <property type="match status" value="1"/>
</dbReference>
<organism evidence="13 14">
    <name type="scientific">Candidatus Symbiobacter mobilis CR</name>
    <dbReference type="NCBI Taxonomy" id="946483"/>
    <lineage>
        <taxon>Bacteria</taxon>
        <taxon>Pseudomonadati</taxon>
        <taxon>Pseudomonadota</taxon>
        <taxon>Betaproteobacteria</taxon>
        <taxon>Burkholderiales</taxon>
        <taxon>Comamonadaceae</taxon>
    </lineage>
</organism>
<dbReference type="InterPro" id="IPR005467">
    <property type="entry name" value="His_kinase_dom"/>
</dbReference>
<dbReference type="HOGENOM" id="CLU_000445_89_27_4"/>
<feature type="domain" description="Histidine kinase" evidence="11">
    <location>
        <begin position="237"/>
        <end position="451"/>
    </location>
</feature>
<dbReference type="SMART" id="SM00304">
    <property type="entry name" value="HAMP"/>
    <property type="match status" value="1"/>
</dbReference>
<keyword evidence="7" id="KW-0547">Nucleotide-binding</keyword>
<sequence length="459" mass="49467">MTRPPVSLLRQHLWSLSVAFLIVEGVTVALFVLWVLRPLEHSAADDLAALMVLSAQTWAELPPPTRPAFEEELLRSHALALRTDAPDRLAPSAPLAASAFFVALEQALSKRCGQPVQLVAEHLESGTWYWVRIPVGEAGLAVGVSHHRITTRPWTALALAMLCALASAVATAVWLSAWLTRPLARLEAATADIGQGKAPVLLPEDGPREMVAVIRRFHAMSTQVQELLAARTTLFAGVSHDLRTPLARMRLALEMLREQPAPALIDRIDRDIEHIDALLQNVLALARGLTNEPAVRVDVAEFLADLARDAGFAAPGPSQPGRNDGCHIRVQAPSALHACIARTALSRALGNLVHNALRYAPGSPIDLEARLQEGHLRMGVADRGPGIDPALLDTVFAPFFRIEASRSAATGGSGLGLAIVRELARIHGWTVWLEARPQGGLQAWIDLGPLQQDCADAQS</sequence>
<evidence type="ECO:0000256" key="3">
    <source>
        <dbReference type="ARBA" id="ARBA00012438"/>
    </source>
</evidence>
<dbReference type="SUPFAM" id="SSF47384">
    <property type="entry name" value="Homodimeric domain of signal transducing histidine kinase"/>
    <property type="match status" value="1"/>
</dbReference>
<dbReference type="InterPro" id="IPR003660">
    <property type="entry name" value="HAMP_dom"/>
</dbReference>
<keyword evidence="9" id="KW-0067">ATP-binding</keyword>
<evidence type="ECO:0000256" key="7">
    <source>
        <dbReference type="ARBA" id="ARBA00022741"/>
    </source>
</evidence>
<dbReference type="GO" id="GO:0005524">
    <property type="term" value="F:ATP binding"/>
    <property type="evidence" value="ECO:0007669"/>
    <property type="project" value="UniProtKB-KW"/>
</dbReference>
<dbReference type="Pfam" id="PF02518">
    <property type="entry name" value="HATPase_c"/>
    <property type="match status" value="1"/>
</dbReference>
<evidence type="ECO:0000256" key="1">
    <source>
        <dbReference type="ARBA" id="ARBA00000085"/>
    </source>
</evidence>
<evidence type="ECO:0000259" key="12">
    <source>
        <dbReference type="PROSITE" id="PS50885"/>
    </source>
</evidence>
<dbReference type="Pfam" id="PF00672">
    <property type="entry name" value="HAMP"/>
    <property type="match status" value="1"/>
</dbReference>
<evidence type="ECO:0000256" key="10">
    <source>
        <dbReference type="SAM" id="Phobius"/>
    </source>
</evidence>
<dbReference type="Proteomes" id="UP000017184">
    <property type="component" value="Chromosome"/>
</dbReference>
<dbReference type="InterPro" id="IPR003661">
    <property type="entry name" value="HisK_dim/P_dom"/>
</dbReference>
<dbReference type="Gene3D" id="1.10.287.130">
    <property type="match status" value="1"/>
</dbReference>
<dbReference type="SUPFAM" id="SSF55874">
    <property type="entry name" value="ATPase domain of HSP90 chaperone/DNA topoisomerase II/histidine kinase"/>
    <property type="match status" value="1"/>
</dbReference>
<dbReference type="SMART" id="SM00388">
    <property type="entry name" value="HisKA"/>
    <property type="match status" value="1"/>
</dbReference>
<feature type="transmembrane region" description="Helical" evidence="10">
    <location>
        <begin position="156"/>
        <end position="179"/>
    </location>
</feature>
<dbReference type="PRINTS" id="PR00344">
    <property type="entry name" value="BCTRLSENSOR"/>
</dbReference>
<evidence type="ECO:0000313" key="14">
    <source>
        <dbReference type="Proteomes" id="UP000017184"/>
    </source>
</evidence>
<dbReference type="AlphaFoldDB" id="U5NAM3"/>
<keyword evidence="5" id="KW-0597">Phosphoprotein</keyword>
<keyword evidence="6" id="KW-0808">Transferase</keyword>
<dbReference type="Pfam" id="PF00512">
    <property type="entry name" value="HisKA"/>
    <property type="match status" value="1"/>
</dbReference>
<keyword evidence="10" id="KW-0812">Transmembrane</keyword>
<dbReference type="InterPro" id="IPR036890">
    <property type="entry name" value="HATPase_C_sf"/>
</dbReference>
<dbReference type="RefSeq" id="WP_022776139.1">
    <property type="nucleotide sequence ID" value="NC_022576.1"/>
</dbReference>
<proteinExistence type="predicted"/>
<dbReference type="eggNOG" id="COG2205">
    <property type="taxonomic scope" value="Bacteria"/>
</dbReference>
<evidence type="ECO:0000256" key="8">
    <source>
        <dbReference type="ARBA" id="ARBA00022777"/>
    </source>
</evidence>
<protein>
    <recommendedName>
        <fullName evidence="3">histidine kinase</fullName>
        <ecNumber evidence="3">2.7.13.3</ecNumber>
    </recommendedName>
</protein>
<accession>U5NAM3</accession>
<evidence type="ECO:0000256" key="9">
    <source>
        <dbReference type="ARBA" id="ARBA00022840"/>
    </source>
</evidence>
<keyword evidence="4" id="KW-1003">Cell membrane</keyword>
<dbReference type="STRING" id="946483.Cenrod_2383"/>
<dbReference type="EMBL" id="CP004885">
    <property type="protein sequence ID" value="AGX88442.1"/>
    <property type="molecule type" value="Genomic_DNA"/>
</dbReference>
<dbReference type="InterPro" id="IPR036097">
    <property type="entry name" value="HisK_dim/P_sf"/>
</dbReference>
<keyword evidence="8 13" id="KW-0418">Kinase</keyword>
<gene>
    <name evidence="13" type="primary">envZ-2</name>
    <name evidence="13" type="ORF">Cenrod_2383</name>
</gene>
<keyword evidence="10" id="KW-0472">Membrane</keyword>
<feature type="domain" description="HAMP" evidence="12">
    <location>
        <begin position="177"/>
        <end position="229"/>
    </location>
</feature>
<comment type="catalytic activity">
    <reaction evidence="1">
        <text>ATP + protein L-histidine = ADP + protein N-phospho-L-histidine.</text>
        <dbReference type="EC" id="2.7.13.3"/>
    </reaction>
</comment>
<dbReference type="PANTHER" id="PTHR44936:SF10">
    <property type="entry name" value="SENSOR PROTEIN RSTB"/>
    <property type="match status" value="1"/>
</dbReference>
<dbReference type="PROSITE" id="PS50109">
    <property type="entry name" value="HIS_KIN"/>
    <property type="match status" value="1"/>
</dbReference>